<dbReference type="EMBL" id="ML978126">
    <property type="protein sequence ID" value="KAF2098632.1"/>
    <property type="molecule type" value="Genomic_DNA"/>
</dbReference>
<feature type="compositionally biased region" description="Basic and acidic residues" evidence="2">
    <location>
        <begin position="723"/>
        <end position="741"/>
    </location>
</feature>
<dbReference type="GO" id="GO:0005886">
    <property type="term" value="C:plasma membrane"/>
    <property type="evidence" value="ECO:0007669"/>
    <property type="project" value="TreeGrafter"/>
</dbReference>
<name>A0A9P4IFC9_9PEZI</name>
<dbReference type="GO" id="GO:0031625">
    <property type="term" value="F:ubiquitin protein ligase binding"/>
    <property type="evidence" value="ECO:0007669"/>
    <property type="project" value="TreeGrafter"/>
</dbReference>
<dbReference type="Pfam" id="PF02752">
    <property type="entry name" value="Arrestin_C"/>
    <property type="match status" value="1"/>
</dbReference>
<comment type="caution">
    <text evidence="4">The sequence shown here is derived from an EMBL/GenBank/DDBJ whole genome shotgun (WGS) entry which is preliminary data.</text>
</comment>
<organism evidence="4 5">
    <name type="scientific">Rhizodiscina lignyota</name>
    <dbReference type="NCBI Taxonomy" id="1504668"/>
    <lineage>
        <taxon>Eukaryota</taxon>
        <taxon>Fungi</taxon>
        <taxon>Dikarya</taxon>
        <taxon>Ascomycota</taxon>
        <taxon>Pezizomycotina</taxon>
        <taxon>Dothideomycetes</taxon>
        <taxon>Pleosporomycetidae</taxon>
        <taxon>Aulographales</taxon>
        <taxon>Rhizodiscinaceae</taxon>
        <taxon>Rhizodiscina</taxon>
    </lineage>
</organism>
<gene>
    <name evidence="4" type="ORF">NA57DRAFT_23527</name>
</gene>
<feature type="compositionally biased region" description="Polar residues" evidence="2">
    <location>
        <begin position="219"/>
        <end position="245"/>
    </location>
</feature>
<feature type="compositionally biased region" description="Basic and acidic residues" evidence="2">
    <location>
        <begin position="624"/>
        <end position="635"/>
    </location>
</feature>
<feature type="compositionally biased region" description="Polar residues" evidence="2">
    <location>
        <begin position="542"/>
        <end position="554"/>
    </location>
</feature>
<dbReference type="Gene3D" id="2.60.40.640">
    <property type="match status" value="1"/>
</dbReference>
<reference evidence="4" key="1">
    <citation type="journal article" date="2020" name="Stud. Mycol.">
        <title>101 Dothideomycetes genomes: a test case for predicting lifestyles and emergence of pathogens.</title>
        <authorList>
            <person name="Haridas S."/>
            <person name="Albert R."/>
            <person name="Binder M."/>
            <person name="Bloem J."/>
            <person name="Labutti K."/>
            <person name="Salamov A."/>
            <person name="Andreopoulos B."/>
            <person name="Baker S."/>
            <person name="Barry K."/>
            <person name="Bills G."/>
            <person name="Bluhm B."/>
            <person name="Cannon C."/>
            <person name="Castanera R."/>
            <person name="Culley D."/>
            <person name="Daum C."/>
            <person name="Ezra D."/>
            <person name="Gonzalez J."/>
            <person name="Henrissat B."/>
            <person name="Kuo A."/>
            <person name="Liang C."/>
            <person name="Lipzen A."/>
            <person name="Lutzoni F."/>
            <person name="Magnuson J."/>
            <person name="Mondo S."/>
            <person name="Nolan M."/>
            <person name="Ohm R."/>
            <person name="Pangilinan J."/>
            <person name="Park H.-J."/>
            <person name="Ramirez L."/>
            <person name="Alfaro M."/>
            <person name="Sun H."/>
            <person name="Tritt A."/>
            <person name="Yoshinaga Y."/>
            <person name="Zwiers L.-H."/>
            <person name="Turgeon B."/>
            <person name="Goodwin S."/>
            <person name="Spatafora J."/>
            <person name="Crous P."/>
            <person name="Grigoriev I."/>
        </authorList>
    </citation>
    <scope>NUCLEOTIDE SEQUENCE</scope>
    <source>
        <strain evidence="4">CBS 133067</strain>
    </source>
</reference>
<feature type="non-terminal residue" evidence="4">
    <location>
        <position position="749"/>
    </location>
</feature>
<protein>
    <recommendedName>
        <fullName evidence="3">Arrestin C-terminal-like domain-containing protein</fullName>
    </recommendedName>
</protein>
<accession>A0A9P4IFC9</accession>
<dbReference type="Proteomes" id="UP000799772">
    <property type="component" value="Unassembled WGS sequence"/>
</dbReference>
<dbReference type="InterPro" id="IPR050357">
    <property type="entry name" value="Arrestin_domain-protein"/>
</dbReference>
<dbReference type="GO" id="GO:0030674">
    <property type="term" value="F:protein-macromolecule adaptor activity"/>
    <property type="evidence" value="ECO:0007669"/>
    <property type="project" value="TreeGrafter"/>
</dbReference>
<feature type="non-terminal residue" evidence="4">
    <location>
        <position position="1"/>
    </location>
</feature>
<dbReference type="GO" id="GO:0005829">
    <property type="term" value="C:cytosol"/>
    <property type="evidence" value="ECO:0007669"/>
    <property type="project" value="TreeGrafter"/>
</dbReference>
<feature type="domain" description="Arrestin C-terminal-like" evidence="3">
    <location>
        <begin position="299"/>
        <end position="453"/>
    </location>
</feature>
<dbReference type="InterPro" id="IPR011021">
    <property type="entry name" value="Arrestin-like_N"/>
</dbReference>
<dbReference type="Pfam" id="PF00339">
    <property type="entry name" value="Arrestin_N"/>
    <property type="match status" value="1"/>
</dbReference>
<evidence type="ECO:0000313" key="4">
    <source>
        <dbReference type="EMBL" id="KAF2098632.1"/>
    </source>
</evidence>
<evidence type="ECO:0000313" key="5">
    <source>
        <dbReference type="Proteomes" id="UP000799772"/>
    </source>
</evidence>
<dbReference type="InterPro" id="IPR014756">
    <property type="entry name" value="Ig_E-set"/>
</dbReference>
<comment type="similarity">
    <text evidence="1">Belongs to the arrestin family. PalF/RIM8 subfamily.</text>
</comment>
<proteinExistence type="inferred from homology"/>
<feature type="region of interest" description="Disordered" evidence="2">
    <location>
        <begin position="196"/>
        <end position="263"/>
    </location>
</feature>
<dbReference type="AlphaFoldDB" id="A0A9P4IFC9"/>
<dbReference type="GO" id="GO:0070086">
    <property type="term" value="P:ubiquitin-dependent endocytosis"/>
    <property type="evidence" value="ECO:0007669"/>
    <property type="project" value="TreeGrafter"/>
</dbReference>
<dbReference type="PANTHER" id="PTHR11188:SF161">
    <property type="entry name" value="PH-RESPONSE REGULATOR PROTEIN PALF_RIM8"/>
    <property type="match status" value="1"/>
</dbReference>
<evidence type="ECO:0000259" key="3">
    <source>
        <dbReference type="SMART" id="SM01017"/>
    </source>
</evidence>
<sequence length="749" mass="81666">SPQPPPSGRSTSFLSRIKAPFGSKTRNIAEFYIQPDDPHRQYSPGDHITGSVILKVVKPLRVTHVVVCLHGFVQVYKTPNNPGESYRAYTGTSVPGKTARTGYFGNGFVSLFQDEHILCGEGRLGEGVYQFGYELVFPRDRLPSSIDFERGTVSYMITSTITKPTTISPTTICDRKVQLTEDFDIATLRPPRPRVITLEPLTKRGRAKHLAKKRALTGDSDSSPQGSTPPEASTGQRNQNTSGSQADGELPMSPAPSETSFDSCISSCGTGSAAMESVSHSAITNGSNKTGHKYSTEEAQRPISATIELQRQGFLRGDAIQLRILVQHRKLVKSLHGVIITLYRQARVDMHPALPVVGKEGQEKTEDYYPKSRTGLGGLSLSSAGSSHVFRKDLSQSFASLIINPDSLTADIKAAVRVPEEAFPSISSVPGGMISFKYYVEVVLDLHGKLSGLDRLFPSSGMSTGYGPQAANSTVDTANGPMFSAWGGHLIDTQEIRREKGIISCVFEVVIGTRDSQRTAAQKAATRFQHSEQEATARATRPNDQNAGPQSTNPHELPPATDDLAEYSYDPNIPYDEGYHYEDYAYDHEYGGIRPYQPDSQSTLHAPPPMHAIPLPDMTEEENLPEKERLRRAEARLLPSQPPEMDEPESSTTARNVAPSAPLLPEHSGTVSHPPSAPPQHENSFQFNVPSAPPPIDTPAERDRRLSAAPEYSGPSNAQPAPTDDKQELHLRRLEMERSAPDDAPGQSG</sequence>
<feature type="compositionally biased region" description="Basic residues" evidence="2">
    <location>
        <begin position="203"/>
        <end position="215"/>
    </location>
</feature>
<dbReference type="PANTHER" id="PTHR11188">
    <property type="entry name" value="ARRESTIN DOMAIN CONTAINING PROTEIN"/>
    <property type="match status" value="1"/>
</dbReference>
<dbReference type="SMART" id="SM01017">
    <property type="entry name" value="Arrestin_C"/>
    <property type="match status" value="1"/>
</dbReference>
<dbReference type="SUPFAM" id="SSF81296">
    <property type="entry name" value="E set domains"/>
    <property type="match status" value="1"/>
</dbReference>
<dbReference type="InterPro" id="IPR011022">
    <property type="entry name" value="Arrestin_C-like"/>
</dbReference>
<dbReference type="OrthoDB" id="7785529at2759"/>
<evidence type="ECO:0000256" key="2">
    <source>
        <dbReference type="SAM" id="MobiDB-lite"/>
    </source>
</evidence>
<keyword evidence="5" id="KW-1185">Reference proteome</keyword>
<dbReference type="InterPro" id="IPR014752">
    <property type="entry name" value="Arrestin-like_C"/>
</dbReference>
<feature type="region of interest" description="Disordered" evidence="2">
    <location>
        <begin position="521"/>
        <end position="565"/>
    </location>
</feature>
<evidence type="ECO:0000256" key="1">
    <source>
        <dbReference type="ARBA" id="ARBA00037950"/>
    </source>
</evidence>
<feature type="region of interest" description="Disordered" evidence="2">
    <location>
        <begin position="590"/>
        <end position="749"/>
    </location>
</feature>